<keyword evidence="1" id="KW-0597">Phosphoprotein</keyword>
<dbReference type="GO" id="GO:0003677">
    <property type="term" value="F:DNA binding"/>
    <property type="evidence" value="ECO:0007669"/>
    <property type="project" value="UniProtKB-KW"/>
</dbReference>
<dbReference type="PANTHER" id="PTHR37299">
    <property type="entry name" value="TRANSCRIPTIONAL REGULATOR-RELATED"/>
    <property type="match status" value="1"/>
</dbReference>
<evidence type="ECO:0000313" key="4">
    <source>
        <dbReference type="EMBL" id="GAA4145430.1"/>
    </source>
</evidence>
<feature type="domain" description="HTH LytTR-type" evidence="3">
    <location>
        <begin position="134"/>
        <end position="232"/>
    </location>
</feature>
<dbReference type="EMBL" id="BAAAZI010000012">
    <property type="protein sequence ID" value="GAA4145430.1"/>
    <property type="molecule type" value="Genomic_DNA"/>
</dbReference>
<keyword evidence="5" id="KW-1185">Reference proteome</keyword>
<dbReference type="Pfam" id="PF00072">
    <property type="entry name" value="Response_reg"/>
    <property type="match status" value="1"/>
</dbReference>
<organism evidence="4 5">
    <name type="scientific">Sphingobacterium kyonggiense</name>
    <dbReference type="NCBI Taxonomy" id="714075"/>
    <lineage>
        <taxon>Bacteria</taxon>
        <taxon>Pseudomonadati</taxon>
        <taxon>Bacteroidota</taxon>
        <taxon>Sphingobacteriia</taxon>
        <taxon>Sphingobacteriales</taxon>
        <taxon>Sphingobacteriaceae</taxon>
        <taxon>Sphingobacterium</taxon>
    </lineage>
</organism>
<dbReference type="Gene3D" id="2.40.50.1020">
    <property type="entry name" value="LytTr DNA-binding domain"/>
    <property type="match status" value="1"/>
</dbReference>
<dbReference type="Pfam" id="PF04397">
    <property type="entry name" value="LytTR"/>
    <property type="match status" value="1"/>
</dbReference>
<evidence type="ECO:0000259" key="3">
    <source>
        <dbReference type="PROSITE" id="PS50930"/>
    </source>
</evidence>
<gene>
    <name evidence="4" type="ORF">GCM10022216_29260</name>
</gene>
<proteinExistence type="predicted"/>
<reference evidence="5" key="1">
    <citation type="journal article" date="2019" name="Int. J. Syst. Evol. Microbiol.">
        <title>The Global Catalogue of Microorganisms (GCM) 10K type strain sequencing project: providing services to taxonomists for standard genome sequencing and annotation.</title>
        <authorList>
            <consortium name="The Broad Institute Genomics Platform"/>
            <consortium name="The Broad Institute Genome Sequencing Center for Infectious Disease"/>
            <person name="Wu L."/>
            <person name="Ma J."/>
        </authorList>
    </citation>
    <scope>NUCLEOTIDE SEQUENCE [LARGE SCALE GENOMIC DNA]</scope>
    <source>
        <strain evidence="5">JCM 16704</strain>
    </source>
</reference>
<dbReference type="SMART" id="SM00850">
    <property type="entry name" value="LytTR"/>
    <property type="match status" value="1"/>
</dbReference>
<dbReference type="PANTHER" id="PTHR37299:SF1">
    <property type="entry name" value="STAGE 0 SPORULATION PROTEIN A HOMOLOG"/>
    <property type="match status" value="1"/>
</dbReference>
<evidence type="ECO:0000256" key="1">
    <source>
        <dbReference type="PROSITE-ProRule" id="PRU00169"/>
    </source>
</evidence>
<sequence length="232" mass="27088">MNKEIRIKAIALDDEPIALDIIKRFAAQVPFIQLEQAFHSAKTANKYLQENEVHLLFLDVRMPDISGIDFYKTMEVKPMVIFSTAYPDYALEGFELEALDYLLKPYSFDRFEKACQRAKEILELKGVLDKDQTIYVKDGYKLIKVNLDEVGYIEAVGNYIRFHLPDQEVLARMTIKEFLQENAEHNFIQIHRSFIVNRSHIEKLDRQNLWVFQQELPIGASYAKSVKEVIIP</sequence>
<dbReference type="SUPFAM" id="SSF52172">
    <property type="entry name" value="CheY-like"/>
    <property type="match status" value="1"/>
</dbReference>
<dbReference type="InterPro" id="IPR011006">
    <property type="entry name" value="CheY-like_superfamily"/>
</dbReference>
<comment type="caution">
    <text evidence="4">The sequence shown here is derived from an EMBL/GenBank/DDBJ whole genome shotgun (WGS) entry which is preliminary data.</text>
</comment>
<dbReference type="InterPro" id="IPR046947">
    <property type="entry name" value="LytR-like"/>
</dbReference>
<dbReference type="RefSeq" id="WP_344675531.1">
    <property type="nucleotide sequence ID" value="NZ_BAAAZI010000012.1"/>
</dbReference>
<dbReference type="PROSITE" id="PS50930">
    <property type="entry name" value="HTH_LYTTR"/>
    <property type="match status" value="1"/>
</dbReference>
<evidence type="ECO:0000259" key="2">
    <source>
        <dbReference type="PROSITE" id="PS50110"/>
    </source>
</evidence>
<dbReference type="Proteomes" id="UP001500101">
    <property type="component" value="Unassembled WGS sequence"/>
</dbReference>
<evidence type="ECO:0000313" key="5">
    <source>
        <dbReference type="Proteomes" id="UP001500101"/>
    </source>
</evidence>
<accession>A0ABP7Z1J4</accession>
<feature type="modified residue" description="4-aspartylphosphate" evidence="1">
    <location>
        <position position="59"/>
    </location>
</feature>
<keyword evidence="4" id="KW-0238">DNA-binding</keyword>
<dbReference type="PROSITE" id="PS50110">
    <property type="entry name" value="RESPONSE_REGULATORY"/>
    <property type="match status" value="1"/>
</dbReference>
<feature type="domain" description="Response regulatory" evidence="2">
    <location>
        <begin position="8"/>
        <end position="119"/>
    </location>
</feature>
<name>A0ABP7Z1J4_9SPHI</name>
<dbReference type="Gene3D" id="3.40.50.2300">
    <property type="match status" value="1"/>
</dbReference>
<dbReference type="InterPro" id="IPR001789">
    <property type="entry name" value="Sig_transdc_resp-reg_receiver"/>
</dbReference>
<protein>
    <submittedName>
        <fullName evidence="4">LytTR family DNA-binding domain-containing protein</fullName>
    </submittedName>
</protein>
<dbReference type="SMART" id="SM00448">
    <property type="entry name" value="REC"/>
    <property type="match status" value="1"/>
</dbReference>
<dbReference type="InterPro" id="IPR007492">
    <property type="entry name" value="LytTR_DNA-bd_dom"/>
</dbReference>